<reference evidence="7" key="1">
    <citation type="submission" date="2017-04" db="EMBL/GenBank/DDBJ databases">
        <title>Function of individual gut microbiota members based on whole genome sequencing of pure cultures obtained from chicken caecum.</title>
        <authorList>
            <person name="Medvecky M."/>
            <person name="Cejkova D."/>
            <person name="Polansky O."/>
            <person name="Karasova D."/>
            <person name="Kubasova T."/>
            <person name="Cizek A."/>
            <person name="Rychlik I."/>
        </authorList>
    </citation>
    <scope>NUCLEOTIDE SEQUENCE [LARGE SCALE GENOMIC DNA]</scope>
    <source>
        <strain evidence="7">An67</strain>
    </source>
</reference>
<protein>
    <recommendedName>
        <fullName evidence="4">Alginate lyase domain-containing protein</fullName>
    </recommendedName>
</protein>
<dbReference type="Proteomes" id="UP000196329">
    <property type="component" value="Unassembled WGS sequence"/>
</dbReference>
<reference evidence="6" key="2">
    <citation type="journal article" date="2018" name="BMC Genomics">
        <title>Whole genome sequencing and function prediction of 133 gut anaerobes isolated from chicken caecum in pure cultures.</title>
        <authorList>
            <person name="Medvecky M."/>
            <person name="Cejkova D."/>
            <person name="Polansky O."/>
            <person name="Karasova D."/>
            <person name="Kubasova T."/>
            <person name="Cizek A."/>
            <person name="Rychlik I."/>
        </authorList>
    </citation>
    <scope>NUCLEOTIDE SEQUENCE</scope>
    <source>
        <strain evidence="6">An67</strain>
    </source>
</reference>
<dbReference type="Gene3D" id="1.50.10.100">
    <property type="entry name" value="Chondroitin AC/alginate lyase"/>
    <property type="match status" value="1"/>
</dbReference>
<name>A0A1Y3V3W2_BACUN</name>
<dbReference type="AlphaFoldDB" id="A0A1Y3V3W2"/>
<evidence type="ECO:0000256" key="3">
    <source>
        <dbReference type="SAM" id="SignalP"/>
    </source>
</evidence>
<dbReference type="EMBL" id="NFHS01000008">
    <property type="protein sequence ID" value="OUN53169.1"/>
    <property type="molecule type" value="Genomic_DNA"/>
</dbReference>
<dbReference type="InterPro" id="IPR008929">
    <property type="entry name" value="Chondroitin_lyas"/>
</dbReference>
<feature type="domain" description="Alginate lyase" evidence="4">
    <location>
        <begin position="73"/>
        <end position="349"/>
    </location>
</feature>
<dbReference type="GO" id="GO:0042597">
    <property type="term" value="C:periplasmic space"/>
    <property type="evidence" value="ECO:0007669"/>
    <property type="project" value="InterPro"/>
</dbReference>
<dbReference type="Pfam" id="PF05426">
    <property type="entry name" value="Alginate_lyase"/>
    <property type="match status" value="1"/>
</dbReference>
<feature type="signal peptide" evidence="3">
    <location>
        <begin position="1"/>
        <end position="31"/>
    </location>
</feature>
<dbReference type="PROSITE" id="PS51257">
    <property type="entry name" value="PROKAR_LIPOPROTEIN"/>
    <property type="match status" value="1"/>
</dbReference>
<keyword evidence="1 3" id="KW-0732">Signal</keyword>
<evidence type="ECO:0000259" key="4">
    <source>
        <dbReference type="Pfam" id="PF05426"/>
    </source>
</evidence>
<evidence type="ECO:0000256" key="2">
    <source>
        <dbReference type="ARBA" id="ARBA00023239"/>
    </source>
</evidence>
<gene>
    <name evidence="6" type="ORF">B5G17_15195</name>
    <name evidence="5" type="ORF">CE91St12_30700</name>
</gene>
<reference evidence="5" key="3">
    <citation type="submission" date="2022-01" db="EMBL/GenBank/DDBJ databases">
        <title>Novel bile acid biosynthetic pathways are enriched in the microbiome of centenarians.</title>
        <authorList>
            <person name="Sato Y."/>
            <person name="Atarashi K."/>
            <person name="Plichta R.D."/>
            <person name="Arai Y."/>
            <person name="Sasajima S."/>
            <person name="Kearney M.S."/>
            <person name="Suda W."/>
            <person name="Takeshita K."/>
            <person name="Sasaki T."/>
            <person name="Okamoto S."/>
            <person name="Skelly N.A."/>
            <person name="Okamura Y."/>
            <person name="Vlamakis H."/>
            <person name="Li Y."/>
            <person name="Tanoue T."/>
            <person name="Takei H."/>
            <person name="Nittono H."/>
            <person name="Narushima S."/>
            <person name="Irie J."/>
            <person name="Itoh H."/>
            <person name="Moriya K."/>
            <person name="Sugiura Y."/>
            <person name="Suematsu M."/>
            <person name="Moritoki N."/>
            <person name="Shibata S."/>
            <person name="Littman R.D."/>
            <person name="Fischbach A.M."/>
            <person name="Uwamino Y."/>
            <person name="Inoue T."/>
            <person name="Honda A."/>
            <person name="Hattori M."/>
            <person name="Murai T."/>
            <person name="Xavier J.R."/>
            <person name="Hirose N."/>
            <person name="Honda K."/>
        </authorList>
    </citation>
    <scope>NUCLEOTIDE SEQUENCE</scope>
    <source>
        <strain evidence="5">CE91-St12</strain>
    </source>
</reference>
<evidence type="ECO:0000256" key="1">
    <source>
        <dbReference type="ARBA" id="ARBA00022729"/>
    </source>
</evidence>
<feature type="chain" id="PRO_5013119287" description="Alginate lyase domain-containing protein" evidence="3">
    <location>
        <begin position="32"/>
        <end position="401"/>
    </location>
</feature>
<evidence type="ECO:0000313" key="5">
    <source>
        <dbReference type="EMBL" id="GKH14860.1"/>
    </source>
</evidence>
<dbReference type="SUPFAM" id="SSF48230">
    <property type="entry name" value="Chondroitin AC/alginate lyase"/>
    <property type="match status" value="1"/>
</dbReference>
<proteinExistence type="predicted"/>
<accession>A0A1Y3V3W2</accession>
<sequence length="401" mass="46732">MSKEYKIMYLCCYLCFWGAIISSCASHITNAYPSPALYDLDVLYDMKNNSHNYPQLADFFKEADSIALLSPVSVMSKRKTFAPNKHFYCSISRYSWPVGSDSAGRYKIIDGKCNPEYADFDGATLESLAHRLQCLSVAFFLTNNHTYKVAFEDQIKCWFIVRRTRMLPNFEYAHVLPGSNHNMGQVYGLAELSRFTKIIESILLYNNVVGIGDTEKRKLTDWFTDFQRWLICSDQWNYIYNDNHNNITSSSFMAMVEISMITQNIKLIEKLYQVYGKQVIDAQIDAHGRQPTELSRSAGFGYSVENLHEIVDFCIVMEKMDFPLYKNYKLKIDAAFCYLKQFVNNHERFPYSQNAPWKLYEERLQKDIIRLLKLTNKHYVNLNQCSTTNTWNSSTILNLVY</sequence>
<comment type="caution">
    <text evidence="6">The sequence shown here is derived from an EMBL/GenBank/DDBJ whole genome shotgun (WGS) entry which is preliminary data.</text>
</comment>
<dbReference type="GO" id="GO:0016829">
    <property type="term" value="F:lyase activity"/>
    <property type="evidence" value="ECO:0007669"/>
    <property type="project" value="UniProtKB-KW"/>
</dbReference>
<evidence type="ECO:0000313" key="6">
    <source>
        <dbReference type="EMBL" id="OUN53169.1"/>
    </source>
</evidence>
<dbReference type="InterPro" id="IPR008397">
    <property type="entry name" value="Alginate_lyase_dom"/>
</dbReference>
<dbReference type="EMBL" id="BQNL01000001">
    <property type="protein sequence ID" value="GKH14860.1"/>
    <property type="molecule type" value="Genomic_DNA"/>
</dbReference>
<evidence type="ECO:0000313" key="7">
    <source>
        <dbReference type="Proteomes" id="UP000196329"/>
    </source>
</evidence>
<dbReference type="RefSeq" id="WP_087333119.1">
    <property type="nucleotide sequence ID" value="NZ_BQNL01000001.1"/>
</dbReference>
<dbReference type="Proteomes" id="UP001055048">
    <property type="component" value="Unassembled WGS sequence"/>
</dbReference>
<keyword evidence="2" id="KW-0456">Lyase</keyword>
<organism evidence="6 7">
    <name type="scientific">Bacteroides uniformis</name>
    <dbReference type="NCBI Taxonomy" id="820"/>
    <lineage>
        <taxon>Bacteria</taxon>
        <taxon>Pseudomonadati</taxon>
        <taxon>Bacteroidota</taxon>
        <taxon>Bacteroidia</taxon>
        <taxon>Bacteroidales</taxon>
        <taxon>Bacteroidaceae</taxon>
        <taxon>Bacteroides</taxon>
    </lineage>
</organism>